<dbReference type="AlphaFoldDB" id="A0A167FYA1"/>
<evidence type="ECO:0000313" key="2">
    <source>
        <dbReference type="Proteomes" id="UP000077134"/>
    </source>
</evidence>
<evidence type="ECO:0008006" key="3">
    <source>
        <dbReference type="Google" id="ProtNLM"/>
    </source>
</evidence>
<gene>
    <name evidence="1" type="ORF">PNBC_06405</name>
</gene>
<name>A0A167FYA1_9BACL</name>
<dbReference type="KEGG" id="pcx:LPB68_18335"/>
<organism evidence="1 2">
    <name type="scientific">Paenibacillus crassostreae</name>
    <dbReference type="NCBI Taxonomy" id="1763538"/>
    <lineage>
        <taxon>Bacteria</taxon>
        <taxon>Bacillati</taxon>
        <taxon>Bacillota</taxon>
        <taxon>Bacilli</taxon>
        <taxon>Bacillales</taxon>
        <taxon>Paenibacillaceae</taxon>
        <taxon>Paenibacillus</taxon>
    </lineage>
</organism>
<comment type="caution">
    <text evidence="1">The sequence shown here is derived from an EMBL/GenBank/DDBJ whole genome shotgun (WGS) entry which is preliminary data.</text>
</comment>
<dbReference type="Proteomes" id="UP000077134">
    <property type="component" value="Unassembled WGS sequence"/>
</dbReference>
<keyword evidence="2" id="KW-1185">Reference proteome</keyword>
<dbReference type="STRING" id="1763538.LPB68_18335"/>
<dbReference type="EMBL" id="LSFN01000005">
    <property type="protein sequence ID" value="OAB77018.1"/>
    <property type="molecule type" value="Genomic_DNA"/>
</dbReference>
<protein>
    <recommendedName>
        <fullName evidence="3">DUF1232 domain-containing protein</fullName>
    </recommendedName>
</protein>
<evidence type="ECO:0000313" key="1">
    <source>
        <dbReference type="EMBL" id="OAB77018.1"/>
    </source>
</evidence>
<sequence length="80" mass="9516">MKLRRLLSYKHWITVLGNLRRYVFSPQVALVDKLMFLIPVIVYWVFPLDLIPGLPIDDIGVTVILMKWFTSRIQRKYPNV</sequence>
<accession>A0A167FYA1</accession>
<proteinExistence type="predicted"/>
<dbReference type="OrthoDB" id="2657769at2"/>
<reference evidence="1 2" key="1">
    <citation type="submission" date="2016-02" db="EMBL/GenBank/DDBJ databases">
        <title>Paenibacillus sp. LPB0068, isolated from Crassostrea gigas.</title>
        <authorList>
            <person name="Shin S.-K."/>
            <person name="Yi H."/>
        </authorList>
    </citation>
    <scope>NUCLEOTIDE SEQUENCE [LARGE SCALE GENOMIC DNA]</scope>
    <source>
        <strain evidence="1 2">LPB0068</strain>
    </source>
</reference>
<dbReference type="RefSeq" id="WP_068656280.1">
    <property type="nucleotide sequence ID" value="NZ_CP017770.1"/>
</dbReference>